<evidence type="ECO:0000313" key="3">
    <source>
        <dbReference type="Proteomes" id="UP000280296"/>
    </source>
</evidence>
<dbReference type="RefSeq" id="WP_126726944.1">
    <property type="nucleotide sequence ID" value="NZ_RYZH01000040.1"/>
</dbReference>
<keyword evidence="1" id="KW-0732">Signal</keyword>
<reference evidence="2 3" key="1">
    <citation type="submission" date="2018-12" db="EMBL/GenBank/DDBJ databases">
        <authorList>
            <person name="Toschakov S.V."/>
        </authorList>
    </citation>
    <scope>NUCLEOTIDE SEQUENCE [LARGE SCALE GENOMIC DNA]</scope>
    <source>
        <strain evidence="2 3">GM2012</strain>
    </source>
</reference>
<evidence type="ECO:0000256" key="1">
    <source>
        <dbReference type="SAM" id="SignalP"/>
    </source>
</evidence>
<comment type="caution">
    <text evidence="2">The sequence shown here is derived from an EMBL/GenBank/DDBJ whole genome shotgun (WGS) entry which is preliminary data.</text>
</comment>
<dbReference type="AlphaFoldDB" id="A0A432MFX9"/>
<accession>A0A432MFX9</accession>
<organism evidence="2 3">
    <name type="scientific">Tautonia sociabilis</name>
    <dbReference type="NCBI Taxonomy" id="2080755"/>
    <lineage>
        <taxon>Bacteria</taxon>
        <taxon>Pseudomonadati</taxon>
        <taxon>Planctomycetota</taxon>
        <taxon>Planctomycetia</taxon>
        <taxon>Isosphaerales</taxon>
        <taxon>Isosphaeraceae</taxon>
        <taxon>Tautonia</taxon>
    </lineage>
</organism>
<dbReference type="Proteomes" id="UP000280296">
    <property type="component" value="Unassembled WGS sequence"/>
</dbReference>
<gene>
    <name evidence="2" type="ORF">TsocGM_18485</name>
</gene>
<reference evidence="2 3" key="2">
    <citation type="submission" date="2019-01" db="EMBL/GenBank/DDBJ databases">
        <title>Tautonia sociabilis, a novel thermotolerant planctomycete of Isosphaeraceae family, isolated from a 4000 m deep subterranean habitat.</title>
        <authorList>
            <person name="Kovaleva O.L."/>
            <person name="Elcheninov A.G."/>
            <person name="Van Heerden E."/>
            <person name="Toshchakov S.V."/>
            <person name="Novikov A."/>
            <person name="Bonch-Osmolovskaya E.A."/>
            <person name="Kublanov I.V."/>
        </authorList>
    </citation>
    <scope>NUCLEOTIDE SEQUENCE [LARGE SCALE GENOMIC DNA]</scope>
    <source>
        <strain evidence="2 3">GM2012</strain>
    </source>
</reference>
<keyword evidence="3" id="KW-1185">Reference proteome</keyword>
<protein>
    <submittedName>
        <fullName evidence="2">Uncharacterized protein</fullName>
    </submittedName>
</protein>
<feature type="signal peptide" evidence="1">
    <location>
        <begin position="1"/>
        <end position="21"/>
    </location>
</feature>
<sequence>MSSTVLPAAGFLLLCSPIVLAQDVGDDWVTVTEDDRAITIETDLLAATIPKRDPKHWMTGIEKGSFLDKTTGFREAGDGLMVIDWLMEPGSDEAWQEQVFAPDGHGVGRYTWFENETDPARREYALMAHGSSHRKRMVEGPQLCHRMKPVQPEVIRGKDFVAVRTSYRFEYAAPGRTPGSRWTQLVVFPKGARYFVLMDRVESANDSPELFLRNDTPGCIRHDRGDTFSEIYLSYLGGPDGVRIPSSEFFSPFPPDLKFGYRRDTHRTPSSFIRAYRLRDPETGADGPWLAGLTLDPEVVYEAWCSQRPGGIIVMIEEIHGRPTRAGDVFSAAHIVGFFDSIPEMHELYDRCQGHTVVTVDADGWRFGP</sequence>
<evidence type="ECO:0000313" key="2">
    <source>
        <dbReference type="EMBL" id="RUL85365.1"/>
    </source>
</evidence>
<name>A0A432MFX9_9BACT</name>
<dbReference type="EMBL" id="RYZH01000040">
    <property type="protein sequence ID" value="RUL85365.1"/>
    <property type="molecule type" value="Genomic_DNA"/>
</dbReference>
<dbReference type="OrthoDB" id="213607at2"/>
<proteinExistence type="predicted"/>
<feature type="chain" id="PRO_5019445723" evidence="1">
    <location>
        <begin position="22"/>
        <end position="369"/>
    </location>
</feature>